<accession>B1YB47</accession>
<evidence type="ECO:0000313" key="2">
    <source>
        <dbReference type="EMBL" id="ACB40747.1"/>
    </source>
</evidence>
<feature type="transmembrane region" description="Helical" evidence="1">
    <location>
        <begin position="160"/>
        <end position="176"/>
    </location>
</feature>
<feature type="transmembrane region" description="Helical" evidence="1">
    <location>
        <begin position="98"/>
        <end position="118"/>
    </location>
</feature>
<sequence length="180" mass="18216">MRICRAFLAVGVLQFMSAVLVAERLYPGYSPSTHYISDLGAAAAPTAALFNISAAALGIAGVAAAFCLRRAHPRGWPLLASASVGVVGVALFPEDAGLPHFISAFTAFICGAASTAVIGAEAGGVYRTLGVSLAALSTAALSLMAAGLETPLGAGCLERLVAYPILIFYMAYGFGGEETG</sequence>
<feature type="transmembrane region" description="Helical" evidence="1">
    <location>
        <begin position="125"/>
        <end position="148"/>
    </location>
</feature>
<dbReference type="KEGG" id="tne:Tneu_1830"/>
<dbReference type="Proteomes" id="UP000001694">
    <property type="component" value="Chromosome"/>
</dbReference>
<feature type="transmembrane region" description="Helical" evidence="1">
    <location>
        <begin position="75"/>
        <end position="92"/>
    </location>
</feature>
<feature type="transmembrane region" description="Helical" evidence="1">
    <location>
        <begin position="46"/>
        <end position="68"/>
    </location>
</feature>
<dbReference type="EMBL" id="CP001014">
    <property type="protein sequence ID" value="ACB40747.1"/>
    <property type="molecule type" value="Genomic_DNA"/>
</dbReference>
<keyword evidence="3" id="KW-1185">Reference proteome</keyword>
<keyword evidence="1" id="KW-0812">Transmembrane</keyword>
<organism evidence="2 3">
    <name type="scientific">Pyrobaculum neutrophilum (strain DSM 2338 / JCM 9278 / NBRC 100436 / V24Sta)</name>
    <name type="common">Thermoproteus neutrophilus</name>
    <dbReference type="NCBI Taxonomy" id="444157"/>
    <lineage>
        <taxon>Archaea</taxon>
        <taxon>Thermoproteota</taxon>
        <taxon>Thermoprotei</taxon>
        <taxon>Thermoproteales</taxon>
        <taxon>Thermoproteaceae</taxon>
        <taxon>Pyrobaculum</taxon>
    </lineage>
</organism>
<dbReference type="InterPro" id="IPR009339">
    <property type="entry name" value="DUF998"/>
</dbReference>
<keyword evidence="1" id="KW-0472">Membrane</keyword>
<dbReference type="GeneID" id="6164736"/>
<keyword evidence="1" id="KW-1133">Transmembrane helix</keyword>
<dbReference type="RefSeq" id="WP_012351166.1">
    <property type="nucleotide sequence ID" value="NC_010525.1"/>
</dbReference>
<protein>
    <recommendedName>
        <fullName evidence="4">DUF998 domain-containing protein</fullName>
    </recommendedName>
</protein>
<dbReference type="AlphaFoldDB" id="B1YB47"/>
<evidence type="ECO:0000313" key="3">
    <source>
        <dbReference type="Proteomes" id="UP000001694"/>
    </source>
</evidence>
<dbReference type="Pfam" id="PF06197">
    <property type="entry name" value="DUF998"/>
    <property type="match status" value="1"/>
</dbReference>
<name>B1YB47_PYRNV</name>
<dbReference type="OrthoDB" id="46160at2157"/>
<proteinExistence type="predicted"/>
<evidence type="ECO:0008006" key="4">
    <source>
        <dbReference type="Google" id="ProtNLM"/>
    </source>
</evidence>
<evidence type="ECO:0000256" key="1">
    <source>
        <dbReference type="SAM" id="Phobius"/>
    </source>
</evidence>
<gene>
    <name evidence="2" type="ordered locus">Tneu_1830</name>
</gene>
<dbReference type="STRING" id="444157.Tneu_1830"/>
<reference evidence="2" key="1">
    <citation type="submission" date="2008-03" db="EMBL/GenBank/DDBJ databases">
        <title>Complete sequence of Thermoproteus neutrophilus V24Sta.</title>
        <authorList>
            <consortium name="US DOE Joint Genome Institute"/>
            <person name="Copeland A."/>
            <person name="Lucas S."/>
            <person name="Lapidus A."/>
            <person name="Glavina del Rio T."/>
            <person name="Dalin E."/>
            <person name="Tice H."/>
            <person name="Bruce D."/>
            <person name="Goodwin L."/>
            <person name="Pitluck S."/>
            <person name="Sims D."/>
            <person name="Brettin T."/>
            <person name="Detter J.C."/>
            <person name="Han C."/>
            <person name="Kuske C.R."/>
            <person name="Schmutz J."/>
            <person name="Larimer F."/>
            <person name="Land M."/>
            <person name="Hauser L."/>
            <person name="Kyrpides N."/>
            <person name="Mikhailova N."/>
            <person name="Biddle J.F."/>
            <person name="Zhang Z."/>
            <person name="Fitz-Gibbon S.T."/>
            <person name="Lowe T.M."/>
            <person name="Saltikov C."/>
            <person name="House C.H."/>
            <person name="Richardson P."/>
        </authorList>
    </citation>
    <scope>NUCLEOTIDE SEQUENCE [LARGE SCALE GENOMIC DNA]</scope>
    <source>
        <strain evidence="2">V24Sta</strain>
    </source>
</reference>
<dbReference type="eggNOG" id="arCOG02008">
    <property type="taxonomic scope" value="Archaea"/>
</dbReference>
<dbReference type="HOGENOM" id="CLU_080422_2_0_2"/>